<feature type="compositionally biased region" description="Low complexity" evidence="1">
    <location>
        <begin position="72"/>
        <end position="85"/>
    </location>
</feature>
<name>A0A1Q9BZ73_SYMMI</name>
<evidence type="ECO:0000313" key="2">
    <source>
        <dbReference type="EMBL" id="OLP75977.1"/>
    </source>
</evidence>
<reference evidence="2 3" key="1">
    <citation type="submission" date="2016-02" db="EMBL/GenBank/DDBJ databases">
        <title>Genome analysis of coral dinoflagellate symbionts highlights evolutionary adaptations to a symbiotic lifestyle.</title>
        <authorList>
            <person name="Aranda M."/>
            <person name="Li Y."/>
            <person name="Liew Y.J."/>
            <person name="Baumgarten S."/>
            <person name="Simakov O."/>
            <person name="Wilson M."/>
            <person name="Piel J."/>
            <person name="Ashoor H."/>
            <person name="Bougouffa S."/>
            <person name="Bajic V.B."/>
            <person name="Ryu T."/>
            <person name="Ravasi T."/>
            <person name="Bayer T."/>
            <person name="Micklem G."/>
            <person name="Kim H."/>
            <person name="Bhak J."/>
            <person name="Lajeunesse T.C."/>
            <person name="Voolstra C.R."/>
        </authorList>
    </citation>
    <scope>NUCLEOTIDE SEQUENCE [LARGE SCALE GENOMIC DNA]</scope>
    <source>
        <strain evidence="2 3">CCMP2467</strain>
    </source>
</reference>
<dbReference type="AlphaFoldDB" id="A0A1Q9BZ73"/>
<evidence type="ECO:0000313" key="3">
    <source>
        <dbReference type="Proteomes" id="UP000186817"/>
    </source>
</evidence>
<keyword evidence="3" id="KW-1185">Reference proteome</keyword>
<dbReference type="EMBL" id="LSRX01002184">
    <property type="protein sequence ID" value="OLP75977.1"/>
    <property type="molecule type" value="Genomic_DNA"/>
</dbReference>
<proteinExistence type="predicted"/>
<organism evidence="2 3">
    <name type="scientific">Symbiodinium microadriaticum</name>
    <name type="common">Dinoflagellate</name>
    <name type="synonym">Zooxanthella microadriatica</name>
    <dbReference type="NCBI Taxonomy" id="2951"/>
    <lineage>
        <taxon>Eukaryota</taxon>
        <taxon>Sar</taxon>
        <taxon>Alveolata</taxon>
        <taxon>Dinophyceae</taxon>
        <taxon>Suessiales</taxon>
        <taxon>Symbiodiniaceae</taxon>
        <taxon>Symbiodinium</taxon>
    </lineage>
</organism>
<evidence type="ECO:0000256" key="1">
    <source>
        <dbReference type="SAM" id="MobiDB-lite"/>
    </source>
</evidence>
<gene>
    <name evidence="2" type="ORF">AK812_SmicGene44147</name>
</gene>
<comment type="caution">
    <text evidence="2">The sequence shown here is derived from an EMBL/GenBank/DDBJ whole genome shotgun (WGS) entry which is preliminary data.</text>
</comment>
<sequence length="438" mass="47811">MCRHGRGRGGQEGSSTRVTRNGWPGRILDKGNQELLVTRPGHLEGDHSRLTTSGPNSPIDPLEEARDEDQEVASSSWVDVSVALDQDADCEQDDDTGRRPKIARRHDQAVSKGAAPLPPDIRGAVEDTIPFKVTMPWEAGLLAHVLGKPITPYKPMTLVRTPAPIPRVDSQVVDNVPRVISLGHAKLRSLRAGPPEDDRVRATHRFKVLLLLDPLATRAGRQMTDLAGLCSDDEKATGILEDILAPKASGTLVKRSGALWRYAAFLSMSGEISPFCAGETSLYNYLQKLKGDQCTSTASSLLEALRFANALFGFTKVTIAELDSPRVRGASHAMFVTKRVRSNAPPIPVEVVKFMVSVAADPFEEPHVSLIAGQLLQCIFGVGRWSDFRKATSFEVDDAEGTVVWNVWTSEHKTAMSQEAKTRLEPMANELRRSNGVA</sequence>
<accession>A0A1Q9BZ73</accession>
<feature type="region of interest" description="Disordered" evidence="1">
    <location>
        <begin position="1"/>
        <end position="121"/>
    </location>
</feature>
<feature type="region of interest" description="Disordered" evidence="1">
    <location>
        <begin position="418"/>
        <end position="438"/>
    </location>
</feature>
<protein>
    <submittedName>
        <fullName evidence="2">Uncharacterized protein</fullName>
    </submittedName>
</protein>
<dbReference type="Proteomes" id="UP000186817">
    <property type="component" value="Unassembled WGS sequence"/>
</dbReference>
<dbReference type="OrthoDB" id="414239at2759"/>
<feature type="compositionally biased region" description="Acidic residues" evidence="1">
    <location>
        <begin position="61"/>
        <end position="71"/>
    </location>
</feature>